<sequence>MRLRFTTRGDGATFGLAHPLCAASTSAPPAVTMALVAAAAASGVHSPPSSPLVAPLAYPLTCPLSSPRSSSSSPSVSPVSVFPVESSSAGSASSTPVACTCSYANSVTPLCYQNSHLPHPGPSSTLTSTSVSSVSSSERPSPPGSAGACLSSVSKSLSAYESLVVSESPAAPESPPAAEARSASCGVAGCLHGDAGSVRSSAGWTRRKESVSAAPERQGDGRDRAACARERSEGVIREDNVKSTVSSEASENGRFVQSQGRVQMERRRACRSSKGETNGADSGLPENANNRGEALWSFAAFKESVALLRRIEAAIEEGTHGGLEPQRLRHASAEKELLTEGDKETEQGRNRATCSHGRCATEEEREEENLTRQEQDEMTPAVMAGLLRNGLELLVDAFRLFGPESVILSFNGGKDAVVALHLYRAALAKFLLSQDNVGRKEGKAVFKSSALLAGAETHSSFEAGDRERDTQSIETHSSGRATSSARSSRNVNRSEEGWEEEKKVQDEEQDSNRLASLFTGLPRPKAIYFHGNEEEFEEVADFVEHTANEFELDVSIYHCGLAEGVQDFSSRFSHLRPLAFVLGTREGDPNTAHLLPMQASSSWLPAFLRVHPLVGFRYGHIWHFIRHFALPYCVLYDRGYTSIGTKKNTKPNPHLFCSETGLYAPAYLLANWADERSGRN</sequence>
<evidence type="ECO:0000256" key="13">
    <source>
        <dbReference type="SAM" id="MobiDB-lite"/>
    </source>
</evidence>
<organism evidence="15 16">
    <name type="scientific">Toxoplasma gondii GAB2-2007-GAL-DOM2</name>
    <dbReference type="NCBI Taxonomy" id="1130820"/>
    <lineage>
        <taxon>Eukaryota</taxon>
        <taxon>Sar</taxon>
        <taxon>Alveolata</taxon>
        <taxon>Apicomplexa</taxon>
        <taxon>Conoidasida</taxon>
        <taxon>Coccidia</taxon>
        <taxon>Eucoccidiorida</taxon>
        <taxon>Eimeriorina</taxon>
        <taxon>Sarcocystidae</taxon>
        <taxon>Toxoplasma</taxon>
    </lineage>
</organism>
<evidence type="ECO:0000256" key="8">
    <source>
        <dbReference type="ARBA" id="ARBA00022827"/>
    </source>
</evidence>
<evidence type="ECO:0000256" key="1">
    <source>
        <dbReference type="ARBA" id="ARBA00004726"/>
    </source>
</evidence>
<evidence type="ECO:0000259" key="14">
    <source>
        <dbReference type="Pfam" id="PF01507"/>
    </source>
</evidence>
<comment type="caution">
    <text evidence="15">The sequence shown here is derived from an EMBL/GenBank/DDBJ whole genome shotgun (WGS) entry which is preliminary data.</text>
</comment>
<dbReference type="GO" id="GO:0005524">
    <property type="term" value="F:ATP binding"/>
    <property type="evidence" value="ECO:0007669"/>
    <property type="project" value="UniProtKB-KW"/>
</dbReference>
<reference evidence="15 16" key="1">
    <citation type="submission" date="2014-02" db="EMBL/GenBank/DDBJ databases">
        <authorList>
            <person name="Sibley D."/>
            <person name="Venepally P."/>
            <person name="Karamycheva S."/>
            <person name="Hadjithomas M."/>
            <person name="Khan A."/>
            <person name="Brunk B."/>
            <person name="Roos D."/>
            <person name="Caler E."/>
            <person name="Lorenzi H."/>
        </authorList>
    </citation>
    <scope>NUCLEOTIDE SEQUENCE [LARGE SCALE GENOMIC DNA]</scope>
    <source>
        <strain evidence="15 16">GAB2-2007-GAL-DOM2</strain>
    </source>
</reference>
<dbReference type="EMBL" id="AHZU02001137">
    <property type="protein sequence ID" value="KFG35922.1"/>
    <property type="molecule type" value="Genomic_DNA"/>
</dbReference>
<evidence type="ECO:0000256" key="12">
    <source>
        <dbReference type="ARBA" id="ARBA00049494"/>
    </source>
</evidence>
<feature type="compositionally biased region" description="Basic and acidic residues" evidence="13">
    <location>
        <begin position="217"/>
        <end position="241"/>
    </location>
</feature>
<dbReference type="VEuPathDB" id="ToxoDB:TGDOM2_214280"/>
<dbReference type="PANTHER" id="PTHR23293">
    <property type="entry name" value="FAD SYNTHETASE-RELATED FMN ADENYLYLTRANSFERASE"/>
    <property type="match status" value="1"/>
</dbReference>
<feature type="compositionally biased region" description="Basic and acidic residues" evidence="13">
    <location>
        <begin position="492"/>
        <end position="506"/>
    </location>
</feature>
<comment type="catalytic activity">
    <reaction evidence="12">
        <text>FMN + ATP + H(+) = FAD + diphosphate</text>
        <dbReference type="Rhea" id="RHEA:17237"/>
        <dbReference type="ChEBI" id="CHEBI:15378"/>
        <dbReference type="ChEBI" id="CHEBI:30616"/>
        <dbReference type="ChEBI" id="CHEBI:33019"/>
        <dbReference type="ChEBI" id="CHEBI:57692"/>
        <dbReference type="ChEBI" id="CHEBI:58210"/>
        <dbReference type="EC" id="2.7.7.2"/>
    </reaction>
</comment>
<keyword evidence="4" id="KW-0288">FMN</keyword>
<evidence type="ECO:0000256" key="7">
    <source>
        <dbReference type="ARBA" id="ARBA00022741"/>
    </source>
</evidence>
<keyword evidence="8" id="KW-0274">FAD</keyword>
<name>A0A086JUV4_TOXGO</name>
<feature type="region of interest" description="Disordered" evidence="13">
    <location>
        <begin position="339"/>
        <end position="374"/>
    </location>
</feature>
<dbReference type="SUPFAM" id="SSF52402">
    <property type="entry name" value="Adenine nucleotide alpha hydrolases-like"/>
    <property type="match status" value="1"/>
</dbReference>
<evidence type="ECO:0000256" key="9">
    <source>
        <dbReference type="ARBA" id="ARBA00022840"/>
    </source>
</evidence>
<evidence type="ECO:0000256" key="6">
    <source>
        <dbReference type="ARBA" id="ARBA00022695"/>
    </source>
</evidence>
<dbReference type="GO" id="GO:0006747">
    <property type="term" value="P:FAD biosynthetic process"/>
    <property type="evidence" value="ECO:0007669"/>
    <property type="project" value="TreeGrafter"/>
</dbReference>
<dbReference type="OrthoDB" id="270728at2759"/>
<protein>
    <recommendedName>
        <fullName evidence="2">FAD synthase</fullName>
        <ecNumber evidence="2">2.7.7.2</ecNumber>
    </recommendedName>
    <alternativeName>
        <fullName evidence="10">FAD pyrophosphorylase</fullName>
    </alternativeName>
    <alternativeName>
        <fullName evidence="11">FMN adenylyltransferase</fullName>
    </alternativeName>
</protein>
<keyword evidence="6 15" id="KW-0548">Nucleotidyltransferase</keyword>
<evidence type="ECO:0000256" key="10">
    <source>
        <dbReference type="ARBA" id="ARBA00031145"/>
    </source>
</evidence>
<dbReference type="Pfam" id="PF01507">
    <property type="entry name" value="PAPS_reduct"/>
    <property type="match status" value="1"/>
</dbReference>
<dbReference type="InterPro" id="IPR014729">
    <property type="entry name" value="Rossmann-like_a/b/a_fold"/>
</dbReference>
<feature type="region of interest" description="Disordered" evidence="13">
    <location>
        <begin position="457"/>
        <end position="515"/>
    </location>
</feature>
<keyword evidence="3" id="KW-0285">Flavoprotein</keyword>
<evidence type="ECO:0000256" key="4">
    <source>
        <dbReference type="ARBA" id="ARBA00022643"/>
    </source>
</evidence>
<keyword evidence="9" id="KW-0067">ATP-binding</keyword>
<evidence type="ECO:0000313" key="15">
    <source>
        <dbReference type="EMBL" id="KFG35922.1"/>
    </source>
</evidence>
<evidence type="ECO:0000256" key="5">
    <source>
        <dbReference type="ARBA" id="ARBA00022679"/>
    </source>
</evidence>
<accession>A0A086JUV4</accession>
<gene>
    <name evidence="15" type="ORF">TGDOM2_214280</name>
</gene>
<dbReference type="Gene3D" id="3.40.50.620">
    <property type="entry name" value="HUPs"/>
    <property type="match status" value="1"/>
</dbReference>
<feature type="compositionally biased region" description="Polar residues" evidence="13">
    <location>
        <begin position="242"/>
        <end position="261"/>
    </location>
</feature>
<feature type="compositionally biased region" description="Low complexity" evidence="13">
    <location>
        <begin position="122"/>
        <end position="139"/>
    </location>
</feature>
<keyword evidence="7" id="KW-0547">Nucleotide-binding</keyword>
<evidence type="ECO:0000256" key="11">
    <source>
        <dbReference type="ARBA" id="ARBA00031871"/>
    </source>
</evidence>
<dbReference type="InterPro" id="IPR002500">
    <property type="entry name" value="PAPS_reduct_dom"/>
</dbReference>
<dbReference type="Proteomes" id="UP000028837">
    <property type="component" value="Unassembled WGS sequence"/>
</dbReference>
<proteinExistence type="predicted"/>
<feature type="region of interest" description="Disordered" evidence="13">
    <location>
        <begin position="197"/>
        <end position="288"/>
    </location>
</feature>
<evidence type="ECO:0000256" key="3">
    <source>
        <dbReference type="ARBA" id="ARBA00022630"/>
    </source>
</evidence>
<dbReference type="GO" id="GO:0003919">
    <property type="term" value="F:FMN adenylyltransferase activity"/>
    <property type="evidence" value="ECO:0007669"/>
    <property type="project" value="UniProtKB-EC"/>
</dbReference>
<dbReference type="AlphaFoldDB" id="A0A086JUV4"/>
<feature type="compositionally biased region" description="Basic and acidic residues" evidence="13">
    <location>
        <begin position="339"/>
        <end position="349"/>
    </location>
</feature>
<evidence type="ECO:0000256" key="2">
    <source>
        <dbReference type="ARBA" id="ARBA00012393"/>
    </source>
</evidence>
<dbReference type="EC" id="2.7.7.2" evidence="2"/>
<feature type="compositionally biased region" description="Low complexity" evidence="13">
    <location>
        <begin position="478"/>
        <end position="491"/>
    </location>
</feature>
<keyword evidence="5 15" id="KW-0808">Transferase</keyword>
<comment type="pathway">
    <text evidence="1">Cofactor biosynthesis; FAD biosynthesis; FAD from FMN: step 1/1.</text>
</comment>
<feature type="region of interest" description="Disordered" evidence="13">
    <location>
        <begin position="122"/>
        <end position="148"/>
    </location>
</feature>
<dbReference type="PANTHER" id="PTHR23293:SF9">
    <property type="entry name" value="FAD SYNTHASE"/>
    <property type="match status" value="1"/>
</dbReference>
<feature type="domain" description="Phosphoadenosine phosphosulphate reductase" evidence="14">
    <location>
        <begin position="406"/>
        <end position="651"/>
    </location>
</feature>
<evidence type="ECO:0000313" key="16">
    <source>
        <dbReference type="Proteomes" id="UP000028837"/>
    </source>
</evidence>